<proteinExistence type="predicted"/>
<evidence type="ECO:0000313" key="3">
    <source>
        <dbReference type="Proteomes" id="UP001629432"/>
    </source>
</evidence>
<dbReference type="RefSeq" id="WP_408230248.1">
    <property type="nucleotide sequence ID" value="NZ_JAQQCF010000024.1"/>
</dbReference>
<accession>A0ABW9DXX3</accession>
<keyword evidence="3" id="KW-1185">Reference proteome</keyword>
<dbReference type="EMBL" id="JAQQCF010000024">
    <property type="protein sequence ID" value="MFM0639995.1"/>
    <property type="molecule type" value="Genomic_DNA"/>
</dbReference>
<evidence type="ECO:0008006" key="4">
    <source>
        <dbReference type="Google" id="ProtNLM"/>
    </source>
</evidence>
<feature type="signal peptide" evidence="1">
    <location>
        <begin position="1"/>
        <end position="23"/>
    </location>
</feature>
<sequence length="83" mass="8656">MNRTYALLAAGLVALSAVTAANAAAEDDQAKACRGDAMHFCSAEIPNKEKITACMKQHLDELSPACRAMFKGGKKGDAKAASQ</sequence>
<feature type="chain" id="PRO_5047464576" description="Cysteine rich repeat-containing protein" evidence="1">
    <location>
        <begin position="24"/>
        <end position="83"/>
    </location>
</feature>
<evidence type="ECO:0000313" key="2">
    <source>
        <dbReference type="EMBL" id="MFM0639995.1"/>
    </source>
</evidence>
<keyword evidence="1" id="KW-0732">Signal</keyword>
<evidence type="ECO:0000256" key="1">
    <source>
        <dbReference type="SAM" id="SignalP"/>
    </source>
</evidence>
<gene>
    <name evidence="2" type="ORF">PQQ63_25205</name>
</gene>
<organism evidence="2 3">
    <name type="scientific">Paraburkholderia metrosideri</name>
    <dbReference type="NCBI Taxonomy" id="580937"/>
    <lineage>
        <taxon>Bacteria</taxon>
        <taxon>Pseudomonadati</taxon>
        <taxon>Pseudomonadota</taxon>
        <taxon>Betaproteobacteria</taxon>
        <taxon>Burkholderiales</taxon>
        <taxon>Burkholderiaceae</taxon>
        <taxon>Paraburkholderia</taxon>
    </lineage>
</organism>
<comment type="caution">
    <text evidence="2">The sequence shown here is derived from an EMBL/GenBank/DDBJ whole genome shotgun (WGS) entry which is preliminary data.</text>
</comment>
<reference evidence="2 3" key="1">
    <citation type="journal article" date="2024" name="Chem. Sci.">
        <title>Discovery of megapolipeptins by genome mining of a Burkholderiales bacteria collection.</title>
        <authorList>
            <person name="Paulo B.S."/>
            <person name="Recchia M.J.J."/>
            <person name="Lee S."/>
            <person name="Fergusson C.H."/>
            <person name="Romanowski S.B."/>
            <person name="Hernandez A."/>
            <person name="Krull N."/>
            <person name="Liu D.Y."/>
            <person name="Cavanagh H."/>
            <person name="Bos A."/>
            <person name="Gray C.A."/>
            <person name="Murphy B.T."/>
            <person name="Linington R.G."/>
            <person name="Eustaquio A.S."/>
        </authorList>
    </citation>
    <scope>NUCLEOTIDE SEQUENCE [LARGE SCALE GENOMIC DNA]</scope>
    <source>
        <strain evidence="2 3">RL17-338-BIC-A</strain>
    </source>
</reference>
<dbReference type="Proteomes" id="UP001629432">
    <property type="component" value="Unassembled WGS sequence"/>
</dbReference>
<name>A0ABW9DXX3_9BURK</name>
<protein>
    <recommendedName>
        <fullName evidence="4">Cysteine rich repeat-containing protein</fullName>
    </recommendedName>
</protein>